<dbReference type="Proteomes" id="UP000003835">
    <property type="component" value="Unassembled WGS sequence"/>
</dbReference>
<evidence type="ECO:0000313" key="1">
    <source>
        <dbReference type="EMBL" id="EDX78226.1"/>
    </source>
</evidence>
<dbReference type="AlphaFoldDB" id="B4VJD9"/>
<evidence type="ECO:0000313" key="2">
    <source>
        <dbReference type="Proteomes" id="UP000003835"/>
    </source>
</evidence>
<accession>B4VJD9</accession>
<dbReference type="eggNOG" id="ENOG50324PR">
    <property type="taxonomic scope" value="Bacteria"/>
</dbReference>
<keyword evidence="2" id="KW-1185">Reference proteome</keyword>
<reference evidence="1 2" key="1">
    <citation type="submission" date="2008-07" db="EMBL/GenBank/DDBJ databases">
        <authorList>
            <person name="Tandeau de Marsac N."/>
            <person name="Ferriera S."/>
            <person name="Johnson J."/>
            <person name="Kravitz S."/>
            <person name="Beeson K."/>
            <person name="Sutton G."/>
            <person name="Rogers Y.-H."/>
            <person name="Friedman R."/>
            <person name="Frazier M."/>
            <person name="Venter J.C."/>
        </authorList>
    </citation>
    <scope>NUCLEOTIDE SEQUENCE [LARGE SCALE GENOMIC DNA]</scope>
    <source>
        <strain evidence="1 2">PCC 7420</strain>
    </source>
</reference>
<dbReference type="RefSeq" id="WP_006098661.1">
    <property type="nucleotide sequence ID" value="NZ_DS989842.1"/>
</dbReference>
<dbReference type="EMBL" id="DS989842">
    <property type="protein sequence ID" value="EDX78226.1"/>
    <property type="molecule type" value="Genomic_DNA"/>
</dbReference>
<dbReference type="HOGENOM" id="CLU_119035_0_0_3"/>
<gene>
    <name evidence="1" type="ORF">MC7420_7964</name>
</gene>
<proteinExistence type="predicted"/>
<sequence length="153" mass="17212">MTSALDIPSEKPKLSMTEKCGLNNQLSIVDPRRRNGLIIYKRYHAEFAGPGAAVGGIFDHDCRQVIPVGDMRLLTPESADERKRACLIRRQWAQLTIQITNHPTSAKRAQKILSQFEGFFDAETIAKIPDEAFALLVGVFPYTIQMIRDSPRN</sequence>
<organism evidence="1 2">
    <name type="scientific">Coleofasciculus chthonoplastes PCC 7420</name>
    <dbReference type="NCBI Taxonomy" id="118168"/>
    <lineage>
        <taxon>Bacteria</taxon>
        <taxon>Bacillati</taxon>
        <taxon>Cyanobacteriota</taxon>
        <taxon>Cyanophyceae</taxon>
        <taxon>Coleofasciculales</taxon>
        <taxon>Coleofasciculaceae</taxon>
        <taxon>Coleofasciculus</taxon>
    </lineage>
</organism>
<name>B4VJD9_9CYAN</name>
<protein>
    <submittedName>
        <fullName evidence="1">Uncharacterized protein</fullName>
    </submittedName>
</protein>